<accession>A0ACA9PCQ5</accession>
<feature type="non-terminal residue" evidence="1">
    <location>
        <position position="51"/>
    </location>
</feature>
<comment type="caution">
    <text evidence="1">The sequence shown here is derived from an EMBL/GenBank/DDBJ whole genome shotgun (WGS) entry which is preliminary data.</text>
</comment>
<dbReference type="Proteomes" id="UP000789860">
    <property type="component" value="Unassembled WGS sequence"/>
</dbReference>
<proteinExistence type="predicted"/>
<gene>
    <name evidence="1" type="ORF">SCALOS_LOCUS10577</name>
</gene>
<keyword evidence="2" id="KW-1185">Reference proteome</keyword>
<protein>
    <submittedName>
        <fullName evidence="1">8900_t:CDS:1</fullName>
    </submittedName>
</protein>
<evidence type="ECO:0000313" key="2">
    <source>
        <dbReference type="Proteomes" id="UP000789860"/>
    </source>
</evidence>
<reference evidence="1" key="1">
    <citation type="submission" date="2021-06" db="EMBL/GenBank/DDBJ databases">
        <authorList>
            <person name="Kallberg Y."/>
            <person name="Tangrot J."/>
            <person name="Rosling A."/>
        </authorList>
    </citation>
    <scope>NUCLEOTIDE SEQUENCE</scope>
    <source>
        <strain evidence="1">AU212A</strain>
    </source>
</reference>
<evidence type="ECO:0000313" key="1">
    <source>
        <dbReference type="EMBL" id="CAG8703224.1"/>
    </source>
</evidence>
<sequence>AVGENSEESNYSNSENENVGDDEESEGEWSGDDRGHKRSARDAEEKQRKRK</sequence>
<organism evidence="1 2">
    <name type="scientific">Scutellospora calospora</name>
    <dbReference type="NCBI Taxonomy" id="85575"/>
    <lineage>
        <taxon>Eukaryota</taxon>
        <taxon>Fungi</taxon>
        <taxon>Fungi incertae sedis</taxon>
        <taxon>Mucoromycota</taxon>
        <taxon>Glomeromycotina</taxon>
        <taxon>Glomeromycetes</taxon>
        <taxon>Diversisporales</taxon>
        <taxon>Gigasporaceae</taxon>
        <taxon>Scutellospora</taxon>
    </lineage>
</organism>
<name>A0ACA9PCQ5_9GLOM</name>
<dbReference type="EMBL" id="CAJVPM010040372">
    <property type="protein sequence ID" value="CAG8703224.1"/>
    <property type="molecule type" value="Genomic_DNA"/>
</dbReference>
<feature type="non-terminal residue" evidence="1">
    <location>
        <position position="1"/>
    </location>
</feature>